<evidence type="ECO:0000313" key="12">
    <source>
        <dbReference type="EMBL" id="QFG51109.1"/>
    </source>
</evidence>
<evidence type="ECO:0000256" key="4">
    <source>
        <dbReference type="ARBA" id="ARBA00001947"/>
    </source>
</evidence>
<protein>
    <recommendedName>
        <fullName evidence="7 10">Ribulose-phosphate 3-epimerase</fullName>
        <ecNumber evidence="7 10">5.1.3.1</ecNumber>
    </recommendedName>
</protein>
<evidence type="ECO:0000256" key="10">
    <source>
        <dbReference type="NCBIfam" id="TIGR01163"/>
    </source>
</evidence>
<dbReference type="PROSITE" id="PS01085">
    <property type="entry name" value="RIBUL_P_3_EPIMER_1"/>
    <property type="match status" value="1"/>
</dbReference>
<proteinExistence type="inferred from homology"/>
<dbReference type="GO" id="GO:0005737">
    <property type="term" value="C:cytoplasm"/>
    <property type="evidence" value="ECO:0007669"/>
    <property type="project" value="UniProtKB-ARBA"/>
</dbReference>
<comment type="catalytic activity">
    <reaction evidence="1">
        <text>D-ribulose 5-phosphate = D-xylulose 5-phosphate</text>
        <dbReference type="Rhea" id="RHEA:13677"/>
        <dbReference type="ChEBI" id="CHEBI:57737"/>
        <dbReference type="ChEBI" id="CHEBI:58121"/>
        <dbReference type="EC" id="5.1.3.1"/>
    </reaction>
</comment>
<dbReference type="OrthoDB" id="1645589at2"/>
<dbReference type="CDD" id="cd00429">
    <property type="entry name" value="RPE"/>
    <property type="match status" value="1"/>
</dbReference>
<comment type="similarity">
    <text evidence="6">Belongs to the ribulose-phosphate 3-epimerase family.</text>
</comment>
<comment type="cofactor">
    <cofactor evidence="5">
        <name>Fe(2+)</name>
        <dbReference type="ChEBI" id="CHEBI:29033"/>
    </cofactor>
</comment>
<dbReference type="GO" id="GO:0005975">
    <property type="term" value="P:carbohydrate metabolic process"/>
    <property type="evidence" value="ECO:0007669"/>
    <property type="project" value="InterPro"/>
</dbReference>
<sequence>MLIAPSILNANNLDLKKDIKEATAAGITRFHIDIMDGHFVPNLSFGPQMVSDFKREFPTTEAEIHLMSDKPDVLVPAFVKAGADLVEIHYEAMSEEKVNHWLDYLIANNVKAGLVLNPDTPVSVLNKFVSKLDQVLLMTVYPGFGGQKFIADSPKRIKKTRQLLTKAGKDIPIEVDGGVNGQTAMLAKDAGADVFVAGSYIFKNGNITEQVKKLTEILR</sequence>
<evidence type="ECO:0000256" key="5">
    <source>
        <dbReference type="ARBA" id="ARBA00001954"/>
    </source>
</evidence>
<dbReference type="Proteomes" id="UP000325393">
    <property type="component" value="Chromosome"/>
</dbReference>
<dbReference type="SUPFAM" id="SSF51366">
    <property type="entry name" value="Ribulose-phoshate binding barrel"/>
    <property type="match status" value="1"/>
</dbReference>
<comment type="cofactor">
    <cofactor evidence="3">
        <name>Co(2+)</name>
        <dbReference type="ChEBI" id="CHEBI:48828"/>
    </cofactor>
</comment>
<comment type="cofactor">
    <cofactor evidence="4">
        <name>Zn(2+)</name>
        <dbReference type="ChEBI" id="CHEBI:29105"/>
    </cofactor>
</comment>
<evidence type="ECO:0000313" key="14">
    <source>
        <dbReference type="Proteomes" id="UP000325393"/>
    </source>
</evidence>
<gene>
    <name evidence="12" type="primary">rpe</name>
    <name evidence="12" type="ORF">LA749_03490</name>
    <name evidence="11" type="ORF">LBAT_0652</name>
</gene>
<dbReference type="GO" id="GO:0004750">
    <property type="term" value="F:D-ribulose-phosphate 3-epimerase activity"/>
    <property type="evidence" value="ECO:0007669"/>
    <property type="project" value="UniProtKB-UniRule"/>
</dbReference>
<evidence type="ECO:0000313" key="11">
    <source>
        <dbReference type="EMBL" id="BAQ57041.1"/>
    </source>
</evidence>
<dbReference type="InterPro" id="IPR000056">
    <property type="entry name" value="Ribul_P_3_epim-like"/>
</dbReference>
<dbReference type="EC" id="5.1.3.1" evidence="7 10"/>
<reference evidence="12 14" key="2">
    <citation type="submission" date="2019-09" db="EMBL/GenBank/DDBJ databases">
        <title>Genome sequencing of Lactobacillus acetotolerans.</title>
        <authorList>
            <person name="Kim K."/>
        </authorList>
    </citation>
    <scope>NUCLEOTIDE SEQUENCE [LARGE SCALE GENOMIC DNA]</scope>
    <source>
        <strain evidence="12 14">LA749</strain>
    </source>
</reference>
<dbReference type="InterPro" id="IPR011060">
    <property type="entry name" value="RibuloseP-bd_barrel"/>
</dbReference>
<organism evidence="11 13">
    <name type="scientific">Lactobacillus acetotolerans</name>
    <dbReference type="NCBI Taxonomy" id="1600"/>
    <lineage>
        <taxon>Bacteria</taxon>
        <taxon>Bacillati</taxon>
        <taxon>Bacillota</taxon>
        <taxon>Bacilli</taxon>
        <taxon>Lactobacillales</taxon>
        <taxon>Lactobacillaceae</taxon>
        <taxon>Lactobacillus</taxon>
    </lineage>
</organism>
<reference evidence="11 13" key="1">
    <citation type="submission" date="2015-03" db="EMBL/GenBank/DDBJ databases">
        <title>Complete genome sequence of Lactobacillus acetotolerans NBRC 13120.</title>
        <authorList>
            <person name="Toh H."/>
            <person name="Morita H."/>
            <person name="Fujita N."/>
        </authorList>
    </citation>
    <scope>NUCLEOTIDE SEQUENCE [LARGE SCALE GENOMIC DNA]</scope>
    <source>
        <strain evidence="11 13">NBRC 13120</strain>
    </source>
</reference>
<evidence type="ECO:0000256" key="6">
    <source>
        <dbReference type="ARBA" id="ARBA00009541"/>
    </source>
</evidence>
<dbReference type="FunFam" id="3.20.20.70:FF:000004">
    <property type="entry name" value="Ribulose-phosphate 3-epimerase"/>
    <property type="match status" value="1"/>
</dbReference>
<evidence type="ECO:0000313" key="13">
    <source>
        <dbReference type="Proteomes" id="UP000035709"/>
    </source>
</evidence>
<dbReference type="AlphaFoldDB" id="A0A0D6A2S7"/>
<dbReference type="EMBL" id="CP044496">
    <property type="protein sequence ID" value="QFG51109.1"/>
    <property type="molecule type" value="Genomic_DNA"/>
</dbReference>
<comment type="cofactor">
    <cofactor evidence="2">
        <name>Mn(2+)</name>
        <dbReference type="ChEBI" id="CHEBI:29035"/>
    </cofactor>
</comment>
<evidence type="ECO:0000256" key="7">
    <source>
        <dbReference type="ARBA" id="ARBA00013188"/>
    </source>
</evidence>
<keyword evidence="8" id="KW-0479">Metal-binding</keyword>
<dbReference type="RefSeq" id="WP_056969737.1">
    <property type="nucleotide sequence ID" value="NZ_AP014808.1"/>
</dbReference>
<dbReference type="PATRIC" id="fig|1600.4.peg.667"/>
<dbReference type="EMBL" id="AP014808">
    <property type="protein sequence ID" value="BAQ57041.1"/>
    <property type="molecule type" value="Genomic_DNA"/>
</dbReference>
<evidence type="ECO:0000256" key="1">
    <source>
        <dbReference type="ARBA" id="ARBA00001782"/>
    </source>
</evidence>
<dbReference type="STRING" id="1600.LBAT_0652"/>
<dbReference type="InterPro" id="IPR013785">
    <property type="entry name" value="Aldolase_TIM"/>
</dbReference>
<dbReference type="Pfam" id="PF00834">
    <property type="entry name" value="Ribul_P_3_epim"/>
    <property type="match status" value="1"/>
</dbReference>
<dbReference type="Proteomes" id="UP000035709">
    <property type="component" value="Chromosome"/>
</dbReference>
<dbReference type="NCBIfam" id="NF004076">
    <property type="entry name" value="PRK05581.1-4"/>
    <property type="match status" value="1"/>
</dbReference>
<dbReference type="GO" id="GO:0046872">
    <property type="term" value="F:metal ion binding"/>
    <property type="evidence" value="ECO:0007669"/>
    <property type="project" value="UniProtKB-KW"/>
</dbReference>
<dbReference type="NCBIfam" id="TIGR01163">
    <property type="entry name" value="rpe"/>
    <property type="match status" value="1"/>
</dbReference>
<dbReference type="GeneID" id="78212045"/>
<keyword evidence="9 12" id="KW-0413">Isomerase</keyword>
<dbReference type="GO" id="GO:0006098">
    <property type="term" value="P:pentose-phosphate shunt"/>
    <property type="evidence" value="ECO:0007669"/>
    <property type="project" value="UniProtKB-UniRule"/>
</dbReference>
<evidence type="ECO:0000256" key="2">
    <source>
        <dbReference type="ARBA" id="ARBA00001936"/>
    </source>
</evidence>
<evidence type="ECO:0000256" key="9">
    <source>
        <dbReference type="ARBA" id="ARBA00023235"/>
    </source>
</evidence>
<dbReference type="PANTHER" id="PTHR11749">
    <property type="entry name" value="RIBULOSE-5-PHOSPHATE-3-EPIMERASE"/>
    <property type="match status" value="1"/>
</dbReference>
<accession>A0A0D6A2S7</accession>
<name>A0A0D6A2S7_9LACO</name>
<evidence type="ECO:0000256" key="8">
    <source>
        <dbReference type="ARBA" id="ARBA00022723"/>
    </source>
</evidence>
<keyword evidence="13" id="KW-1185">Reference proteome</keyword>
<dbReference type="Gene3D" id="3.20.20.70">
    <property type="entry name" value="Aldolase class I"/>
    <property type="match status" value="1"/>
</dbReference>
<evidence type="ECO:0000256" key="3">
    <source>
        <dbReference type="ARBA" id="ARBA00001941"/>
    </source>
</evidence>
<dbReference type="PROSITE" id="PS01086">
    <property type="entry name" value="RIBUL_P_3_EPIMER_2"/>
    <property type="match status" value="1"/>
</dbReference>
<dbReference type="KEGG" id="lae:LBAT_0652"/>
<dbReference type="InterPro" id="IPR026019">
    <property type="entry name" value="Ribul_P_3_epim"/>
</dbReference>